<protein>
    <submittedName>
        <fullName evidence="2">Tetratricopeptide repeat protein</fullName>
    </submittedName>
</protein>
<feature type="compositionally biased region" description="Low complexity" evidence="1">
    <location>
        <begin position="508"/>
        <end position="517"/>
    </location>
</feature>
<gene>
    <name evidence="2" type="ORF">FPY71_16225</name>
</gene>
<dbReference type="Gene3D" id="1.25.40.10">
    <property type="entry name" value="Tetratricopeptide repeat domain"/>
    <property type="match status" value="2"/>
</dbReference>
<comment type="caution">
    <text evidence="2">The sequence shown here is derived from an EMBL/GenBank/DDBJ whole genome shotgun (WGS) entry which is preliminary data.</text>
</comment>
<dbReference type="PANTHER" id="PTHR48125:SF10">
    <property type="entry name" value="OS12G0136300 PROTEIN"/>
    <property type="match status" value="1"/>
</dbReference>
<feature type="compositionally biased region" description="Low complexity" evidence="1">
    <location>
        <begin position="483"/>
        <end position="498"/>
    </location>
</feature>
<organism evidence="2 3">
    <name type="scientific">Aureimonas fodinaquatilis</name>
    <dbReference type="NCBI Taxonomy" id="2565783"/>
    <lineage>
        <taxon>Bacteria</taxon>
        <taxon>Pseudomonadati</taxon>
        <taxon>Pseudomonadota</taxon>
        <taxon>Alphaproteobacteria</taxon>
        <taxon>Hyphomicrobiales</taxon>
        <taxon>Aurantimonadaceae</taxon>
        <taxon>Aureimonas</taxon>
    </lineage>
</organism>
<dbReference type="AlphaFoldDB" id="A0A5B0DR23"/>
<reference evidence="2 3" key="1">
    <citation type="submission" date="2019-08" db="EMBL/GenBank/DDBJ databases">
        <title>Aureimonas fodiniaquatilis sp. nov., isolated from a coal mine wastewater.</title>
        <authorList>
            <person name="Kim W."/>
        </authorList>
    </citation>
    <scope>NUCLEOTIDE SEQUENCE [LARGE SCALE GENOMIC DNA]</scope>
    <source>
        <strain evidence="2 3">CAU 1482</strain>
    </source>
</reference>
<dbReference type="OrthoDB" id="7324591at2"/>
<accession>A0A5B0DR23</accession>
<evidence type="ECO:0000256" key="1">
    <source>
        <dbReference type="SAM" id="MobiDB-lite"/>
    </source>
</evidence>
<proteinExistence type="predicted"/>
<sequence length="696" mass="75058">MKGRRLSSTAIGVLTFVGLGTGLYLSVGSADSQTAAPPAPTGASQTAPVTVDETALRYFARQGDTQRLQAEIARLKSLYPNWTPPADPSAFPAPSDAQLDRLWQLYSEGKYAEARQAIAERQQQQSGWQPPADLVTRLDTADARQRLINASDLEQNETVVRLGAENPELLTCGDVDVLWRVAKAFAGTGRDSRAVDAFRYILTNCENPQERAATVQMALPLLSEQELNQLLTLERTGPDGVGEFTAIRGDIVRQKIASGGADSDVNATPADIALLEKLAEEADTDTDPLLLGWYFFQHDDFSDARKWFELAGQRNSTDEAARGLSLSLIGLRQFVEAEATMRPYSSLSPQDRAVYLAASANLLATEPPVFLEAPVLANMVKEVAEAKDAATAEQLGWYSYALNQFQTAGQWFSTSLEWRPDGELAAFGLALTYQRLGNQAGLTAIQRAWAGRSERIANIGTDWSEAQPASSTPVAPTPPPASPALSYAPAPVAAAPAATPDPAPAPAPAARQTRAAPTGNTGNAGCQTFIPPESLAARPALNRGWCLMRANRPMEAAPAFDVALKTTADASIRQDAAYGLTLAYLRLGLVDRASAAASQAPQPQNRRLELESAILSQRATGFFDADRPVETLMVLDQRNRIVPEPIDLMVLRGYSYMKLRRYPEARQIFRAIAAVGNREGVRGLAAVNEAMNPTPQ</sequence>
<keyword evidence="3" id="KW-1185">Reference proteome</keyword>
<name>A0A5B0DR23_9HYPH</name>
<dbReference type="EMBL" id="VTWH01000005">
    <property type="protein sequence ID" value="KAA0968442.1"/>
    <property type="molecule type" value="Genomic_DNA"/>
</dbReference>
<dbReference type="InterPro" id="IPR011990">
    <property type="entry name" value="TPR-like_helical_dom_sf"/>
</dbReference>
<dbReference type="PANTHER" id="PTHR48125">
    <property type="entry name" value="LP07818P1"/>
    <property type="match status" value="1"/>
</dbReference>
<dbReference type="SUPFAM" id="SSF48452">
    <property type="entry name" value="TPR-like"/>
    <property type="match status" value="2"/>
</dbReference>
<dbReference type="RefSeq" id="WP_149301391.1">
    <property type="nucleotide sequence ID" value="NZ_VTWH01000005.1"/>
</dbReference>
<feature type="region of interest" description="Disordered" evidence="1">
    <location>
        <begin position="464"/>
        <end position="525"/>
    </location>
</feature>
<evidence type="ECO:0000313" key="3">
    <source>
        <dbReference type="Proteomes" id="UP000324738"/>
    </source>
</evidence>
<dbReference type="Proteomes" id="UP000324738">
    <property type="component" value="Unassembled WGS sequence"/>
</dbReference>
<evidence type="ECO:0000313" key="2">
    <source>
        <dbReference type="EMBL" id="KAA0968442.1"/>
    </source>
</evidence>